<dbReference type="AlphaFoldDB" id="A0A5B9P551"/>
<dbReference type="GO" id="GO:0018114">
    <property type="term" value="F:threonine racemase activity"/>
    <property type="evidence" value="ECO:0007669"/>
    <property type="project" value="TreeGrafter"/>
</dbReference>
<dbReference type="GO" id="GO:0003941">
    <property type="term" value="F:L-serine ammonia-lyase activity"/>
    <property type="evidence" value="ECO:0007669"/>
    <property type="project" value="TreeGrafter"/>
</dbReference>
<feature type="domain" description="Tryptophan synthase beta chain-like PALP" evidence="9">
    <location>
        <begin position="22"/>
        <end position="308"/>
    </location>
</feature>
<evidence type="ECO:0000256" key="6">
    <source>
        <dbReference type="ARBA" id="ARBA00022842"/>
    </source>
</evidence>
<dbReference type="PANTHER" id="PTHR43050:SF1">
    <property type="entry name" value="SERINE RACEMASE"/>
    <property type="match status" value="1"/>
</dbReference>
<dbReference type="PROSITE" id="PS00165">
    <property type="entry name" value="DEHYDRATASE_SER_THR"/>
    <property type="match status" value="1"/>
</dbReference>
<dbReference type="GO" id="GO:0005524">
    <property type="term" value="F:ATP binding"/>
    <property type="evidence" value="ECO:0007669"/>
    <property type="project" value="TreeGrafter"/>
</dbReference>
<dbReference type="Pfam" id="PF00291">
    <property type="entry name" value="PALP"/>
    <property type="match status" value="1"/>
</dbReference>
<dbReference type="Gene3D" id="3.40.50.1100">
    <property type="match status" value="2"/>
</dbReference>
<gene>
    <name evidence="10" type="primary">tdcB</name>
    <name evidence="10" type="ORF">MFFC18_15860</name>
</gene>
<comment type="cofactor">
    <cofactor evidence="2">
        <name>pyridoxal 5'-phosphate</name>
        <dbReference type="ChEBI" id="CHEBI:597326"/>
    </cofactor>
</comment>
<evidence type="ECO:0000256" key="8">
    <source>
        <dbReference type="ARBA" id="ARBA00023239"/>
    </source>
</evidence>
<name>A0A5B9P551_9BACT</name>
<evidence type="ECO:0000313" key="11">
    <source>
        <dbReference type="Proteomes" id="UP000322214"/>
    </source>
</evidence>
<dbReference type="GO" id="GO:0070179">
    <property type="term" value="P:D-serine biosynthetic process"/>
    <property type="evidence" value="ECO:0007669"/>
    <property type="project" value="TreeGrafter"/>
</dbReference>
<dbReference type="EMBL" id="CP042912">
    <property type="protein sequence ID" value="QEG21727.1"/>
    <property type="molecule type" value="Genomic_DNA"/>
</dbReference>
<comment type="cofactor">
    <cofactor evidence="4">
        <name>Mg(2+)</name>
        <dbReference type="ChEBI" id="CHEBI:18420"/>
    </cofactor>
</comment>
<evidence type="ECO:0000256" key="5">
    <source>
        <dbReference type="ARBA" id="ARBA00010869"/>
    </source>
</evidence>
<protein>
    <submittedName>
        <fullName evidence="10">L-threonine dehydratase catabolic TdcB</fullName>
        <ecNumber evidence="10">4.3.1.19</ecNumber>
    </submittedName>
</protein>
<dbReference type="STRING" id="980251.GCA_001642875_03187"/>
<dbReference type="FunFam" id="3.40.50.1100:FF:000007">
    <property type="entry name" value="L-threonine dehydratase catabolic TdcB"/>
    <property type="match status" value="1"/>
</dbReference>
<comment type="similarity">
    <text evidence="5">Belongs to the serine/threonine dehydratase family.</text>
</comment>
<comment type="cofactor">
    <cofactor evidence="1">
        <name>Ca(2+)</name>
        <dbReference type="ChEBI" id="CHEBI:29108"/>
    </cofactor>
</comment>
<keyword evidence="8 10" id="KW-0456">Lyase</keyword>
<evidence type="ECO:0000313" key="10">
    <source>
        <dbReference type="EMBL" id="QEG21727.1"/>
    </source>
</evidence>
<evidence type="ECO:0000256" key="2">
    <source>
        <dbReference type="ARBA" id="ARBA00001933"/>
    </source>
</evidence>
<keyword evidence="7" id="KW-0663">Pyridoxal phosphate</keyword>
<dbReference type="PANTHER" id="PTHR43050">
    <property type="entry name" value="SERINE / THREONINE RACEMASE FAMILY MEMBER"/>
    <property type="match status" value="1"/>
</dbReference>
<dbReference type="CDD" id="cd01562">
    <property type="entry name" value="Thr-dehyd"/>
    <property type="match status" value="1"/>
</dbReference>
<reference evidence="10 11" key="1">
    <citation type="submission" date="2019-08" db="EMBL/GenBank/DDBJ databases">
        <title>Deep-cultivation of Planctomycetes and their phenomic and genomic characterization uncovers novel biology.</title>
        <authorList>
            <person name="Wiegand S."/>
            <person name="Jogler M."/>
            <person name="Boedeker C."/>
            <person name="Pinto D."/>
            <person name="Vollmers J."/>
            <person name="Rivas-Marin E."/>
            <person name="Kohn T."/>
            <person name="Peeters S.H."/>
            <person name="Heuer A."/>
            <person name="Rast P."/>
            <person name="Oberbeckmann S."/>
            <person name="Bunk B."/>
            <person name="Jeske O."/>
            <person name="Meyerdierks A."/>
            <person name="Storesund J.E."/>
            <person name="Kallscheuer N."/>
            <person name="Luecker S."/>
            <person name="Lage O.M."/>
            <person name="Pohl T."/>
            <person name="Merkel B.J."/>
            <person name="Hornburger P."/>
            <person name="Mueller R.-W."/>
            <person name="Bruemmer F."/>
            <person name="Labrenz M."/>
            <person name="Spormann A.M."/>
            <person name="Op den Camp H."/>
            <person name="Overmann J."/>
            <person name="Amann R."/>
            <person name="Jetten M.S.M."/>
            <person name="Mascher T."/>
            <person name="Medema M.H."/>
            <person name="Devos D.P."/>
            <person name="Kaster A.-K."/>
            <person name="Ovreas L."/>
            <person name="Rohde M."/>
            <person name="Galperin M.Y."/>
            <person name="Jogler C."/>
        </authorList>
    </citation>
    <scope>NUCLEOTIDE SEQUENCE [LARGE SCALE GENOMIC DNA]</scope>
    <source>
        <strain evidence="10 11">FC18</strain>
    </source>
</reference>
<dbReference type="EC" id="4.3.1.19" evidence="10"/>
<evidence type="ECO:0000256" key="1">
    <source>
        <dbReference type="ARBA" id="ARBA00001913"/>
    </source>
</evidence>
<proteinExistence type="inferred from homology"/>
<dbReference type="RefSeq" id="WP_075085410.1">
    <property type="nucleotide sequence ID" value="NZ_CP042912.1"/>
</dbReference>
<dbReference type="KEGG" id="mff:MFFC18_15860"/>
<dbReference type="GO" id="GO:0030378">
    <property type="term" value="F:serine racemase activity"/>
    <property type="evidence" value="ECO:0007669"/>
    <property type="project" value="TreeGrafter"/>
</dbReference>
<comment type="cofactor">
    <cofactor evidence="3">
        <name>Mn(2+)</name>
        <dbReference type="ChEBI" id="CHEBI:29035"/>
    </cofactor>
</comment>
<dbReference type="Proteomes" id="UP000322214">
    <property type="component" value="Chromosome"/>
</dbReference>
<dbReference type="SUPFAM" id="SSF53686">
    <property type="entry name" value="Tryptophan synthase beta subunit-like PLP-dependent enzymes"/>
    <property type="match status" value="1"/>
</dbReference>
<dbReference type="GO" id="GO:0030170">
    <property type="term" value="F:pyridoxal phosphate binding"/>
    <property type="evidence" value="ECO:0007669"/>
    <property type="project" value="InterPro"/>
</dbReference>
<organism evidence="10 11">
    <name type="scientific">Mariniblastus fucicola</name>
    <dbReference type="NCBI Taxonomy" id="980251"/>
    <lineage>
        <taxon>Bacteria</taxon>
        <taxon>Pseudomonadati</taxon>
        <taxon>Planctomycetota</taxon>
        <taxon>Planctomycetia</taxon>
        <taxon>Pirellulales</taxon>
        <taxon>Pirellulaceae</taxon>
        <taxon>Mariniblastus</taxon>
    </lineage>
</organism>
<keyword evidence="6" id="KW-0460">Magnesium</keyword>
<dbReference type="OrthoDB" id="9811476at2"/>
<accession>A0A5B9P551</accession>
<evidence type="ECO:0000256" key="7">
    <source>
        <dbReference type="ARBA" id="ARBA00022898"/>
    </source>
</evidence>
<keyword evidence="11" id="KW-1185">Reference proteome</keyword>
<dbReference type="GO" id="GO:0000287">
    <property type="term" value="F:magnesium ion binding"/>
    <property type="evidence" value="ECO:0007669"/>
    <property type="project" value="TreeGrafter"/>
</dbReference>
<dbReference type="InterPro" id="IPR036052">
    <property type="entry name" value="TrpB-like_PALP_sf"/>
</dbReference>
<dbReference type="GO" id="GO:0004794">
    <property type="term" value="F:threonine deaminase activity"/>
    <property type="evidence" value="ECO:0007669"/>
    <property type="project" value="UniProtKB-EC"/>
</dbReference>
<dbReference type="InterPro" id="IPR001926">
    <property type="entry name" value="TrpB-like_PALP"/>
</dbReference>
<dbReference type="InterPro" id="IPR000634">
    <property type="entry name" value="Ser/Thr_deHydtase_PyrdxlP-BS"/>
</dbReference>
<evidence type="ECO:0000256" key="4">
    <source>
        <dbReference type="ARBA" id="ARBA00001946"/>
    </source>
</evidence>
<evidence type="ECO:0000256" key="3">
    <source>
        <dbReference type="ARBA" id="ARBA00001936"/>
    </source>
</evidence>
<evidence type="ECO:0000259" key="9">
    <source>
        <dbReference type="Pfam" id="PF00291"/>
    </source>
</evidence>
<sequence length="318" mass="33766">MPKTAVSFEDVQSAHEVVAKFAHRTPIWTCETLDRISGMQLFFKCENFQKSGAFKFRGAITAVSRLSDAEKQNGVVTHSSGNHAAALTRAAAINGVEAHIVMPENSSKIKIAAVEEYGGRVTLCKPTLESRESTAELVRQKTGATLIPPFNHPDVIAGQGTCAKELFEDVESLDAIVVPIGGGGLMSGSCLAAAAMSPSTRIIGAEPAGADDAYQSLAAGRMIPLERANTIADGLRTSLGDMTWPIIQKHVEQIALVSDEEIVEVMKTFFERSKLLIETSCCVAVGAALLRKIENLSQGSRVGVIITGGNVDLAALPF</sequence>